<evidence type="ECO:0000313" key="5">
    <source>
        <dbReference type="Proteomes" id="UP000579647"/>
    </source>
</evidence>
<dbReference type="InterPro" id="IPR001647">
    <property type="entry name" value="HTH_TetR"/>
</dbReference>
<dbReference type="PANTHER" id="PTHR30055">
    <property type="entry name" value="HTH-TYPE TRANSCRIPTIONAL REGULATOR RUTR"/>
    <property type="match status" value="1"/>
</dbReference>
<dbReference type="SUPFAM" id="SSF46689">
    <property type="entry name" value="Homeodomain-like"/>
    <property type="match status" value="1"/>
</dbReference>
<dbReference type="Gene3D" id="1.10.357.10">
    <property type="entry name" value="Tetracycline Repressor, domain 2"/>
    <property type="match status" value="1"/>
</dbReference>
<name>A0A840W0V4_9ACTN</name>
<protein>
    <submittedName>
        <fullName evidence="4">AcrR family transcriptional regulator</fullName>
    </submittedName>
</protein>
<proteinExistence type="predicted"/>
<dbReference type="GO" id="GO:0000976">
    <property type="term" value="F:transcription cis-regulatory region binding"/>
    <property type="evidence" value="ECO:0007669"/>
    <property type="project" value="TreeGrafter"/>
</dbReference>
<dbReference type="GO" id="GO:0003700">
    <property type="term" value="F:DNA-binding transcription factor activity"/>
    <property type="evidence" value="ECO:0007669"/>
    <property type="project" value="TreeGrafter"/>
</dbReference>
<dbReference type="InterPro" id="IPR041583">
    <property type="entry name" value="TetR_C_31"/>
</dbReference>
<comment type="caution">
    <text evidence="4">The sequence shown here is derived from an EMBL/GenBank/DDBJ whole genome shotgun (WGS) entry which is preliminary data.</text>
</comment>
<dbReference type="Proteomes" id="UP000579647">
    <property type="component" value="Unassembled WGS sequence"/>
</dbReference>
<feature type="domain" description="HTH tetR-type" evidence="3">
    <location>
        <begin position="6"/>
        <end position="66"/>
    </location>
</feature>
<accession>A0A840W0V4</accession>
<organism evidence="4 5">
    <name type="scientific">Nocardiopsis metallicus</name>
    <dbReference type="NCBI Taxonomy" id="179819"/>
    <lineage>
        <taxon>Bacteria</taxon>
        <taxon>Bacillati</taxon>
        <taxon>Actinomycetota</taxon>
        <taxon>Actinomycetes</taxon>
        <taxon>Streptosporangiales</taxon>
        <taxon>Nocardiopsidaceae</taxon>
        <taxon>Nocardiopsis</taxon>
    </lineage>
</organism>
<keyword evidence="5" id="KW-1185">Reference proteome</keyword>
<dbReference type="InterPro" id="IPR050109">
    <property type="entry name" value="HTH-type_TetR-like_transc_reg"/>
</dbReference>
<feature type="DNA-binding region" description="H-T-H motif" evidence="2">
    <location>
        <begin position="29"/>
        <end position="48"/>
    </location>
</feature>
<sequence>MPPANPQRRRALADAAVALLAEQGAHGLTHRAVETRAGVPAGTATNYFRNREKLLIAAAERIVSLHLTEAAQVTAEAEAATQAAPANASPQGREDMVRAMVELLTASLWAAVTTLRERYLAIFELQLEARRRPALAAALAGLTETAFASTAQLHEDLGTGASPEEIGTLITLYGGALFTLTMSPAELLDRSSVRALVEAMVRGALATR</sequence>
<dbReference type="PROSITE" id="PS50977">
    <property type="entry name" value="HTH_TETR_2"/>
    <property type="match status" value="1"/>
</dbReference>
<gene>
    <name evidence="4" type="ORF">HNR07_001526</name>
</gene>
<keyword evidence="1 2" id="KW-0238">DNA-binding</keyword>
<dbReference type="EMBL" id="JACHDO010000001">
    <property type="protein sequence ID" value="MBB5490389.1"/>
    <property type="molecule type" value="Genomic_DNA"/>
</dbReference>
<dbReference type="PRINTS" id="PR00455">
    <property type="entry name" value="HTHTETR"/>
</dbReference>
<dbReference type="InterPro" id="IPR009057">
    <property type="entry name" value="Homeodomain-like_sf"/>
</dbReference>
<reference evidence="4 5" key="1">
    <citation type="submission" date="2020-08" db="EMBL/GenBank/DDBJ databases">
        <title>Sequencing the genomes of 1000 actinobacteria strains.</title>
        <authorList>
            <person name="Klenk H.-P."/>
        </authorList>
    </citation>
    <scope>NUCLEOTIDE SEQUENCE [LARGE SCALE GENOMIC DNA]</scope>
    <source>
        <strain evidence="4 5">DSM 44598</strain>
    </source>
</reference>
<dbReference type="AlphaFoldDB" id="A0A840W0V4"/>
<dbReference type="PANTHER" id="PTHR30055:SF231">
    <property type="entry name" value="TRANSCRIPTIONAL REGULATORY PROTEIN (PROBABLY DEOR-FAMILY)-RELATED"/>
    <property type="match status" value="1"/>
</dbReference>
<evidence type="ECO:0000259" key="3">
    <source>
        <dbReference type="PROSITE" id="PS50977"/>
    </source>
</evidence>
<evidence type="ECO:0000256" key="2">
    <source>
        <dbReference type="PROSITE-ProRule" id="PRU00335"/>
    </source>
</evidence>
<dbReference type="RefSeq" id="WP_184363713.1">
    <property type="nucleotide sequence ID" value="NZ_BAAAKM010000135.1"/>
</dbReference>
<evidence type="ECO:0000256" key="1">
    <source>
        <dbReference type="ARBA" id="ARBA00023125"/>
    </source>
</evidence>
<dbReference type="Pfam" id="PF00440">
    <property type="entry name" value="TetR_N"/>
    <property type="match status" value="1"/>
</dbReference>
<dbReference type="Pfam" id="PF17940">
    <property type="entry name" value="TetR_C_31"/>
    <property type="match status" value="1"/>
</dbReference>
<evidence type="ECO:0000313" key="4">
    <source>
        <dbReference type="EMBL" id="MBB5490389.1"/>
    </source>
</evidence>